<dbReference type="GeneID" id="28249253"/>
<dbReference type="PANTHER" id="PTHR10629">
    <property type="entry name" value="CYTOSINE-SPECIFIC METHYLTRANSFERASE"/>
    <property type="match status" value="1"/>
</dbReference>
<dbReference type="Gene3D" id="3.90.120.10">
    <property type="entry name" value="DNA Methylase, subunit A, domain 2"/>
    <property type="match status" value="1"/>
</dbReference>
<dbReference type="AlphaFoldDB" id="A0A1B1A0T0"/>
<dbReference type="GO" id="GO:0003677">
    <property type="term" value="F:DNA binding"/>
    <property type="evidence" value="ECO:0007669"/>
    <property type="project" value="TreeGrafter"/>
</dbReference>
<dbReference type="REBASE" id="151773">
    <property type="entry name" value="M.Rmo1926II"/>
</dbReference>
<dbReference type="PROSITE" id="PS51679">
    <property type="entry name" value="SAM_MT_C5"/>
    <property type="match status" value="1"/>
</dbReference>
<keyword evidence="3 6" id="KW-0949">S-adenosyl-L-methionine</keyword>
<gene>
    <name evidence="9" type="ORF">K529_005435</name>
</gene>
<evidence type="ECO:0000256" key="8">
    <source>
        <dbReference type="RuleBase" id="RU000417"/>
    </source>
</evidence>
<dbReference type="Pfam" id="PF00145">
    <property type="entry name" value="DNA_methylase"/>
    <property type="match status" value="1"/>
</dbReference>
<dbReference type="GO" id="GO:0009307">
    <property type="term" value="P:DNA restriction-modification system"/>
    <property type="evidence" value="ECO:0007669"/>
    <property type="project" value="UniProtKB-KW"/>
</dbReference>
<evidence type="ECO:0000256" key="6">
    <source>
        <dbReference type="PROSITE-ProRule" id="PRU01016"/>
    </source>
</evidence>
<evidence type="ECO:0000256" key="4">
    <source>
        <dbReference type="ARBA" id="ARBA00022747"/>
    </source>
</evidence>
<evidence type="ECO:0000313" key="9">
    <source>
        <dbReference type="EMBL" id="ANP40204.1"/>
    </source>
</evidence>
<dbReference type="Proteomes" id="UP000013243">
    <property type="component" value="Chromosome"/>
</dbReference>
<keyword evidence="1 6" id="KW-0489">Methyltransferase</keyword>
<sequence length="386" mass="43012">MSSEWKAIDLFCGAGGLSEGFRQAGVHVLAGQDIEAVFGETFEKTHPEARFVHGPIQDIKAEILLEASGLNPGELDVLIGGPPCQGYSVYNHQRGLDDPRAGLFKEYLRIVEALQPRWLVMENVTGITSIANGGIVREIQSGMRRLGYRVDMKMLKAEEYGVPQERRRVFFIATREDTCPILFPSPTHGPELEPFVTVWDAISDLPELENGQVLDQAKYATAPQSAYQALLRGDRRFVENHSAPKLGSINIERMQHIPQGGSWRDIPFNLLPKGMRKAKRSDHTKRYGRPAKSDLACTILTKCDVHWGAYIHPTQDRSFTVREAARLQSFPDFFTFSGSRTEQFVQVGNAVPPLLGKAVAQSILKADTMKLNDSSLLDESTRLHAI</sequence>
<dbReference type="GO" id="GO:0032259">
    <property type="term" value="P:methylation"/>
    <property type="evidence" value="ECO:0007669"/>
    <property type="project" value="UniProtKB-KW"/>
</dbReference>
<evidence type="ECO:0000256" key="5">
    <source>
        <dbReference type="ARBA" id="ARBA00047422"/>
    </source>
</evidence>
<dbReference type="STRING" id="1265309.K529_005435"/>
<dbReference type="EC" id="2.1.1.37" evidence="8"/>
<dbReference type="PRINTS" id="PR00105">
    <property type="entry name" value="C5METTRFRASE"/>
</dbReference>
<dbReference type="OrthoDB" id="9813719at2"/>
<dbReference type="InterPro" id="IPR050390">
    <property type="entry name" value="C5-Methyltransferase"/>
</dbReference>
<evidence type="ECO:0000256" key="2">
    <source>
        <dbReference type="ARBA" id="ARBA00022679"/>
    </source>
</evidence>
<keyword evidence="2 6" id="KW-0808">Transferase</keyword>
<reference evidence="9 10" key="1">
    <citation type="journal article" date="2016" name="ISME J.">
        <title>Global occurrence and heterogeneity of the Roseobacter-clade species Ruegeria mobilis.</title>
        <authorList>
            <person name="Sonnenschein E."/>
            <person name="Gram L."/>
        </authorList>
    </citation>
    <scope>NUCLEOTIDE SEQUENCE [LARGE SCALE GENOMIC DNA]</scope>
    <source>
        <strain evidence="9 10">F1926</strain>
    </source>
</reference>
<dbReference type="InterPro" id="IPR018117">
    <property type="entry name" value="C5_DNA_meth_AS"/>
</dbReference>
<evidence type="ECO:0000256" key="1">
    <source>
        <dbReference type="ARBA" id="ARBA00022603"/>
    </source>
</evidence>
<dbReference type="GO" id="GO:0003886">
    <property type="term" value="F:DNA (cytosine-5-)-methyltransferase activity"/>
    <property type="evidence" value="ECO:0007669"/>
    <property type="project" value="UniProtKB-EC"/>
</dbReference>
<dbReference type="NCBIfam" id="TIGR00675">
    <property type="entry name" value="dcm"/>
    <property type="match status" value="1"/>
</dbReference>
<comment type="similarity">
    <text evidence="6 7">Belongs to the class I-like SAM-binding methyltransferase superfamily. C5-methyltransferase family.</text>
</comment>
<dbReference type="InterPro" id="IPR029063">
    <property type="entry name" value="SAM-dependent_MTases_sf"/>
</dbReference>
<name>A0A1B1A0T0_9RHOB</name>
<accession>A0A1B1A0T0</accession>
<organism evidence="9 10">
    <name type="scientific">Tritonibacter mobilis F1926</name>
    <dbReference type="NCBI Taxonomy" id="1265309"/>
    <lineage>
        <taxon>Bacteria</taxon>
        <taxon>Pseudomonadati</taxon>
        <taxon>Pseudomonadota</taxon>
        <taxon>Alphaproteobacteria</taxon>
        <taxon>Rhodobacterales</taxon>
        <taxon>Paracoccaceae</taxon>
        <taxon>Tritonibacter</taxon>
    </lineage>
</organism>
<dbReference type="GO" id="GO:0044027">
    <property type="term" value="P:negative regulation of gene expression via chromosomal CpG island methylation"/>
    <property type="evidence" value="ECO:0007669"/>
    <property type="project" value="TreeGrafter"/>
</dbReference>
<comment type="catalytic activity">
    <reaction evidence="5 8">
        <text>a 2'-deoxycytidine in DNA + S-adenosyl-L-methionine = a 5-methyl-2'-deoxycytidine in DNA + S-adenosyl-L-homocysteine + H(+)</text>
        <dbReference type="Rhea" id="RHEA:13681"/>
        <dbReference type="Rhea" id="RHEA-COMP:11369"/>
        <dbReference type="Rhea" id="RHEA-COMP:11370"/>
        <dbReference type="ChEBI" id="CHEBI:15378"/>
        <dbReference type="ChEBI" id="CHEBI:57856"/>
        <dbReference type="ChEBI" id="CHEBI:59789"/>
        <dbReference type="ChEBI" id="CHEBI:85452"/>
        <dbReference type="ChEBI" id="CHEBI:85454"/>
        <dbReference type="EC" id="2.1.1.37"/>
    </reaction>
</comment>
<dbReference type="SUPFAM" id="SSF53335">
    <property type="entry name" value="S-adenosyl-L-methionine-dependent methyltransferases"/>
    <property type="match status" value="1"/>
</dbReference>
<keyword evidence="4" id="KW-0680">Restriction system</keyword>
<dbReference type="PANTHER" id="PTHR10629:SF52">
    <property type="entry name" value="DNA (CYTOSINE-5)-METHYLTRANSFERASE 1"/>
    <property type="match status" value="1"/>
</dbReference>
<evidence type="ECO:0000256" key="7">
    <source>
        <dbReference type="RuleBase" id="RU000416"/>
    </source>
</evidence>
<dbReference type="EMBL" id="CP015230">
    <property type="protein sequence ID" value="ANP40204.1"/>
    <property type="molecule type" value="Genomic_DNA"/>
</dbReference>
<dbReference type="PROSITE" id="PS00094">
    <property type="entry name" value="C5_MTASE_1"/>
    <property type="match status" value="1"/>
</dbReference>
<dbReference type="Gene3D" id="3.40.50.150">
    <property type="entry name" value="Vaccinia Virus protein VP39"/>
    <property type="match status" value="1"/>
</dbReference>
<protein>
    <recommendedName>
        <fullName evidence="8">Cytosine-specific methyltransferase</fullName>
        <ecNumber evidence="8">2.1.1.37</ecNumber>
    </recommendedName>
</protein>
<dbReference type="KEGG" id="rmb:K529_005435"/>
<dbReference type="InterPro" id="IPR001525">
    <property type="entry name" value="C5_MeTfrase"/>
</dbReference>
<proteinExistence type="inferred from homology"/>
<evidence type="ECO:0000313" key="10">
    <source>
        <dbReference type="Proteomes" id="UP000013243"/>
    </source>
</evidence>
<feature type="active site" evidence="6">
    <location>
        <position position="84"/>
    </location>
</feature>
<dbReference type="RefSeq" id="WP_005624117.1">
    <property type="nucleotide sequence ID" value="NZ_CP015230.1"/>
</dbReference>
<evidence type="ECO:0000256" key="3">
    <source>
        <dbReference type="ARBA" id="ARBA00022691"/>
    </source>
</evidence>